<dbReference type="EMBL" id="LCPV01000062">
    <property type="protein sequence ID" value="KKW05411.1"/>
    <property type="molecule type" value="Genomic_DNA"/>
</dbReference>
<comment type="caution">
    <text evidence="2">The sequence shown here is derived from an EMBL/GenBank/DDBJ whole genome shotgun (WGS) entry which is preliminary data.</text>
</comment>
<evidence type="ECO:0000313" key="3">
    <source>
        <dbReference type="Proteomes" id="UP000034589"/>
    </source>
</evidence>
<dbReference type="Proteomes" id="UP000034589">
    <property type="component" value="Unassembled WGS sequence"/>
</dbReference>
<sequence length="56" mass="6196">MDWYTFLIITHIIGTVLGVGGATFAEVHLIRALRDGTMSRDENSIMQATYAILRVG</sequence>
<protein>
    <recommendedName>
        <fullName evidence="4">Integral membrane protein</fullName>
    </recommendedName>
</protein>
<dbReference type="AlphaFoldDB" id="A0A0G1VG16"/>
<proteinExistence type="predicted"/>
<evidence type="ECO:0008006" key="4">
    <source>
        <dbReference type="Google" id="ProtNLM"/>
    </source>
</evidence>
<keyword evidence="1" id="KW-0812">Transmembrane</keyword>
<keyword evidence="1" id="KW-1133">Transmembrane helix</keyword>
<keyword evidence="1" id="KW-0472">Membrane</keyword>
<organism evidence="2 3">
    <name type="scientific">Candidatus Kaiserbacteria bacterium GW2011_GWC2_49_12</name>
    <dbReference type="NCBI Taxonomy" id="1618675"/>
    <lineage>
        <taxon>Bacteria</taxon>
        <taxon>Candidatus Kaiseribacteriota</taxon>
    </lineage>
</organism>
<feature type="transmembrane region" description="Helical" evidence="1">
    <location>
        <begin position="6"/>
        <end position="30"/>
    </location>
</feature>
<evidence type="ECO:0000256" key="1">
    <source>
        <dbReference type="SAM" id="Phobius"/>
    </source>
</evidence>
<reference evidence="2 3" key="1">
    <citation type="journal article" date="2015" name="Nature">
        <title>rRNA introns, odd ribosomes, and small enigmatic genomes across a large radiation of phyla.</title>
        <authorList>
            <person name="Brown C.T."/>
            <person name="Hug L.A."/>
            <person name="Thomas B.C."/>
            <person name="Sharon I."/>
            <person name="Castelle C.J."/>
            <person name="Singh A."/>
            <person name="Wilkins M.J."/>
            <person name="Williams K.H."/>
            <person name="Banfield J.F."/>
        </authorList>
    </citation>
    <scope>NUCLEOTIDE SEQUENCE [LARGE SCALE GENOMIC DNA]</scope>
</reference>
<gene>
    <name evidence="2" type="ORF">UY39_C0062G0001</name>
</gene>
<feature type="non-terminal residue" evidence="2">
    <location>
        <position position="56"/>
    </location>
</feature>
<evidence type="ECO:0000313" key="2">
    <source>
        <dbReference type="EMBL" id="KKW05411.1"/>
    </source>
</evidence>
<name>A0A0G1VG16_9BACT</name>
<accession>A0A0G1VG16</accession>